<evidence type="ECO:0000256" key="1">
    <source>
        <dbReference type="ARBA" id="ARBA00000085"/>
    </source>
</evidence>
<feature type="transmembrane region" description="Helical" evidence="6">
    <location>
        <begin position="373"/>
        <end position="393"/>
    </location>
</feature>
<keyword evidence="10" id="KW-1185">Reference proteome</keyword>
<keyword evidence="6" id="KW-0812">Transmembrane</keyword>
<dbReference type="Pfam" id="PF02518">
    <property type="entry name" value="HATPase_c"/>
    <property type="match status" value="1"/>
</dbReference>
<dbReference type="CDD" id="cd16917">
    <property type="entry name" value="HATPase_UhpB-NarQ-NarX-like"/>
    <property type="match status" value="1"/>
</dbReference>
<feature type="signal peptide" evidence="7">
    <location>
        <begin position="1"/>
        <end position="20"/>
    </location>
</feature>
<reference evidence="10" key="1">
    <citation type="submission" date="2016-10" db="EMBL/GenBank/DDBJ databases">
        <authorList>
            <person name="Varghese N."/>
            <person name="Submissions S."/>
        </authorList>
    </citation>
    <scope>NUCLEOTIDE SEQUENCE [LARGE SCALE GENOMIC DNA]</scope>
    <source>
        <strain evidence="10">DSM 19110</strain>
    </source>
</reference>
<evidence type="ECO:0000256" key="3">
    <source>
        <dbReference type="ARBA" id="ARBA00022679"/>
    </source>
</evidence>
<comment type="catalytic activity">
    <reaction evidence="1">
        <text>ATP + protein L-histidine = ADP + protein N-phospho-L-histidine.</text>
        <dbReference type="EC" id="2.7.13.3"/>
    </reaction>
</comment>
<keyword evidence="4 9" id="KW-0418">Kinase</keyword>
<dbReference type="InterPro" id="IPR050482">
    <property type="entry name" value="Sensor_HK_TwoCompSys"/>
</dbReference>
<protein>
    <recommendedName>
        <fullName evidence="2">histidine kinase</fullName>
        <ecNumber evidence="2">2.7.13.3</ecNumber>
    </recommendedName>
</protein>
<evidence type="ECO:0000256" key="4">
    <source>
        <dbReference type="ARBA" id="ARBA00022777"/>
    </source>
</evidence>
<proteinExistence type="predicted"/>
<dbReference type="InterPro" id="IPR011622">
    <property type="entry name" value="7TMR_DISM_rcpt_extracell_dom2"/>
</dbReference>
<dbReference type="Pfam" id="PF07695">
    <property type="entry name" value="7TMR-DISM_7TM"/>
    <property type="match status" value="1"/>
</dbReference>
<dbReference type="InterPro" id="IPR005467">
    <property type="entry name" value="His_kinase_dom"/>
</dbReference>
<dbReference type="InterPro" id="IPR011623">
    <property type="entry name" value="7TMR_DISM_rcpt_extracell_dom1"/>
</dbReference>
<dbReference type="OrthoDB" id="9760839at2"/>
<sequence length="618" mass="71223">MLWKLLIYILLLFTAPAAWAQLEITSNGRQIEYPGARIQYAFSSGNDFSDSAFLKMKHWKVLSTGKIPISNSPHCVWLKIPIRTLLRYGDFNFIDINNPHINFLRCWIIKKDSIVKAFERSGDNVVFSARPLPTASFIYPINGQEYKDCDFVIATDKRYTKLDLPVNFYTETYYLYASQSKNLLFGLFLGITVFLFVFNFYLFVSMRQSMYLWYSIYILMIALYLGTSMGHLFMYFYPEYPFLNDIIRPAAFALSFIPQVNFFNTLMNLPEKMPRMYLFNKRLLVAFGVLFVLAVATSASGNYKIQGYWVHTNRVVYPLVLMVILVEGVYCLKKGVRYAGYSVISLLIVFVSSIIYVLQQNEILPRNDFTSSAVYWGLFFEGMVMAFALALRFKSYKDDSERLLKETQLQQENIFNETAIYQQKEMQRMSSLLHDTVGANLGFLRLETDNMPLTEEGRNKIAGAITKLGQEVRTMSHEFSPLVLQDKGLYLSIAEMVKLIINNGKIDLQFEWLGHKDRISVQYEIIIYRMVQEILQNLLKHSKASSGFLQVMVEQDLVSIYAEDNGVGLDQHKMSDGLGLKSLEDLVKLLKGNFSIDSAEDKGFSISIEFNQHNNENI</sequence>
<feature type="transmembrane region" description="Helical" evidence="6">
    <location>
        <begin position="183"/>
        <end position="204"/>
    </location>
</feature>
<evidence type="ECO:0000313" key="9">
    <source>
        <dbReference type="EMBL" id="SDO30234.1"/>
    </source>
</evidence>
<evidence type="ECO:0000259" key="8">
    <source>
        <dbReference type="PROSITE" id="PS50109"/>
    </source>
</evidence>
<keyword evidence="3" id="KW-0808">Transferase</keyword>
<dbReference type="PANTHER" id="PTHR24421">
    <property type="entry name" value="NITRATE/NITRITE SENSOR PROTEIN NARX-RELATED"/>
    <property type="match status" value="1"/>
</dbReference>
<keyword evidence="6" id="KW-1133">Transmembrane helix</keyword>
<dbReference type="Gene3D" id="3.30.565.10">
    <property type="entry name" value="Histidine kinase-like ATPase, C-terminal domain"/>
    <property type="match status" value="1"/>
</dbReference>
<feature type="transmembrane region" description="Helical" evidence="6">
    <location>
        <begin position="339"/>
        <end position="358"/>
    </location>
</feature>
<evidence type="ECO:0000256" key="6">
    <source>
        <dbReference type="SAM" id="Phobius"/>
    </source>
</evidence>
<feature type="transmembrane region" description="Helical" evidence="6">
    <location>
        <begin position="246"/>
        <end position="263"/>
    </location>
</feature>
<dbReference type="InterPro" id="IPR036890">
    <property type="entry name" value="HATPase_C_sf"/>
</dbReference>
<dbReference type="GO" id="GO:0004673">
    <property type="term" value="F:protein histidine kinase activity"/>
    <property type="evidence" value="ECO:0007669"/>
    <property type="project" value="UniProtKB-EC"/>
</dbReference>
<feature type="transmembrane region" description="Helical" evidence="6">
    <location>
        <begin position="283"/>
        <end position="303"/>
    </location>
</feature>
<name>A0A1H0IFN8_9SPHI</name>
<dbReference type="SUPFAM" id="SSF55874">
    <property type="entry name" value="ATPase domain of HSP90 chaperone/DNA topoisomerase II/histidine kinase"/>
    <property type="match status" value="1"/>
</dbReference>
<dbReference type="Proteomes" id="UP000183200">
    <property type="component" value="Unassembled WGS sequence"/>
</dbReference>
<feature type="transmembrane region" description="Helical" evidence="6">
    <location>
        <begin position="211"/>
        <end position="234"/>
    </location>
</feature>
<gene>
    <name evidence="9" type="ORF">SAMN05421820_113139</name>
</gene>
<dbReference type="GO" id="GO:0000160">
    <property type="term" value="P:phosphorelay signal transduction system"/>
    <property type="evidence" value="ECO:0007669"/>
    <property type="project" value="UniProtKB-KW"/>
</dbReference>
<dbReference type="PROSITE" id="PS50109">
    <property type="entry name" value="HIS_KIN"/>
    <property type="match status" value="1"/>
</dbReference>
<dbReference type="RefSeq" id="WP_074612333.1">
    <property type="nucleotide sequence ID" value="NZ_FNGY01000013.1"/>
</dbReference>
<keyword evidence="6" id="KW-0472">Membrane</keyword>
<dbReference type="EMBL" id="FNGY01000013">
    <property type="protein sequence ID" value="SDO30234.1"/>
    <property type="molecule type" value="Genomic_DNA"/>
</dbReference>
<evidence type="ECO:0000313" key="10">
    <source>
        <dbReference type="Proteomes" id="UP000183200"/>
    </source>
</evidence>
<evidence type="ECO:0000256" key="5">
    <source>
        <dbReference type="ARBA" id="ARBA00023012"/>
    </source>
</evidence>
<organism evidence="9 10">
    <name type="scientific">Pedobacter steynii</name>
    <dbReference type="NCBI Taxonomy" id="430522"/>
    <lineage>
        <taxon>Bacteria</taxon>
        <taxon>Pseudomonadati</taxon>
        <taxon>Bacteroidota</taxon>
        <taxon>Sphingobacteriia</taxon>
        <taxon>Sphingobacteriales</taxon>
        <taxon>Sphingobacteriaceae</taxon>
        <taxon>Pedobacter</taxon>
    </lineage>
</organism>
<accession>A0A1H0IFN8</accession>
<dbReference type="Pfam" id="PF07696">
    <property type="entry name" value="7TMR-DISMED2"/>
    <property type="match status" value="1"/>
</dbReference>
<dbReference type="PANTHER" id="PTHR24421:SF10">
    <property type="entry name" value="NITRATE_NITRITE SENSOR PROTEIN NARQ"/>
    <property type="match status" value="1"/>
</dbReference>
<dbReference type="Gene3D" id="2.60.40.2380">
    <property type="match status" value="1"/>
</dbReference>
<feature type="transmembrane region" description="Helical" evidence="6">
    <location>
        <begin position="315"/>
        <end position="332"/>
    </location>
</feature>
<dbReference type="AlphaFoldDB" id="A0A1H0IFN8"/>
<feature type="chain" id="PRO_5010307145" description="histidine kinase" evidence="7">
    <location>
        <begin position="21"/>
        <end position="618"/>
    </location>
</feature>
<evidence type="ECO:0000256" key="2">
    <source>
        <dbReference type="ARBA" id="ARBA00012438"/>
    </source>
</evidence>
<feature type="domain" description="Histidine kinase" evidence="8">
    <location>
        <begin position="527"/>
        <end position="614"/>
    </location>
</feature>
<evidence type="ECO:0000256" key="7">
    <source>
        <dbReference type="SAM" id="SignalP"/>
    </source>
</evidence>
<dbReference type="InterPro" id="IPR003594">
    <property type="entry name" value="HATPase_dom"/>
</dbReference>
<keyword evidence="7" id="KW-0732">Signal</keyword>
<dbReference type="EC" id="2.7.13.3" evidence="2"/>
<keyword evidence="5" id="KW-0902">Two-component regulatory system</keyword>